<gene>
    <name evidence="1" type="ORF">OE88DRAFT_1651742</name>
</gene>
<name>A0A5C3NDJ4_9AGAM</name>
<proteinExistence type="predicted"/>
<dbReference type="AlphaFoldDB" id="A0A5C3NDJ4"/>
<dbReference type="STRING" id="5364.A0A5C3NDJ4"/>
<dbReference type="PANTHER" id="PTHR15633">
    <property type="entry name" value="NUCLEOLAR PROTEIN 11"/>
    <property type="match status" value="1"/>
</dbReference>
<protein>
    <submittedName>
        <fullName evidence="1">Uncharacterized protein</fullName>
    </submittedName>
</protein>
<organism evidence="1 2">
    <name type="scientific">Heliocybe sulcata</name>
    <dbReference type="NCBI Taxonomy" id="5364"/>
    <lineage>
        <taxon>Eukaryota</taxon>
        <taxon>Fungi</taxon>
        <taxon>Dikarya</taxon>
        <taxon>Basidiomycota</taxon>
        <taxon>Agaricomycotina</taxon>
        <taxon>Agaricomycetes</taxon>
        <taxon>Gloeophyllales</taxon>
        <taxon>Gloeophyllaceae</taxon>
        <taxon>Heliocybe</taxon>
    </lineage>
</organism>
<dbReference type="GO" id="GO:0030490">
    <property type="term" value="P:maturation of SSU-rRNA"/>
    <property type="evidence" value="ECO:0007669"/>
    <property type="project" value="InterPro"/>
</dbReference>
<evidence type="ECO:0000313" key="2">
    <source>
        <dbReference type="Proteomes" id="UP000305948"/>
    </source>
</evidence>
<accession>A0A5C3NDJ4</accession>
<dbReference type="Proteomes" id="UP000305948">
    <property type="component" value="Unassembled WGS sequence"/>
</dbReference>
<keyword evidence="2" id="KW-1185">Reference proteome</keyword>
<sequence length="725" mass="79376">MSASSSTSISDPFLLASYDLPRNETLVTSTHPHVFVSYHKRRVTATVQGDGVHVLDLATLHPAASHTLGPASRFGCASVTRGTNQKSSQDSATTYTYLQSESQIRRWKGGILGKAVEEGPSLQVDYDVSSLYAPVELPSRVLAMSPQGGITLLDEATLATVASHPASSSSLLKTFLFPRREWAQNSSGDGVVVALVLGSDQEREVHLQIISISEDDEVSDLHSSTIPLDVDDCDIADISLTASGHLSLLTTSGFWKAYHLTTSSSSPAPLGTSLRLNNLSFISPHFTSKSDLRTTRLNSSVALLGLTASHVLIVSPSSSPSNEIIFMVWDMKYGVLLAQQSISMPSALAGEKRVRVTVECAEQQAVVVLSPASGESRHGKGKEGKSGKGRSVVLVVPYEVPEKSMIKNALGKGEAGKRWLKHFEDEERGDGGGGMTKREREVLEGKRGITAESVKKIDEEQGETEEGLSYAFVKAIVRRMEERYEGEVLRYLLAKRVVSAGMAEGKGLLEVLREKDDWKAIQLALDNVPDLSENDLVSLLLASSSSPDAISLPALLKHIATYLTSASALRKAIKDVFSTRPEELLKVLEVVEGWVSRWAQKEGRLRMDVADVGERDSKGKRDLPQLEKVLSFLTTLLDATFLSLLAHPPARPLLQRISGYLQPEITFAEATEQLRVPLEPFVKANRDKDKDKERKEEGDWRKRRKEKFERRGVAVGVYQVEELVL</sequence>
<dbReference type="GO" id="GO:0003723">
    <property type="term" value="F:RNA binding"/>
    <property type="evidence" value="ECO:0007669"/>
    <property type="project" value="TreeGrafter"/>
</dbReference>
<evidence type="ECO:0000313" key="1">
    <source>
        <dbReference type="EMBL" id="TFK55433.1"/>
    </source>
</evidence>
<reference evidence="1 2" key="1">
    <citation type="journal article" date="2019" name="Nat. Ecol. Evol.">
        <title>Megaphylogeny resolves global patterns of mushroom evolution.</title>
        <authorList>
            <person name="Varga T."/>
            <person name="Krizsan K."/>
            <person name="Foldi C."/>
            <person name="Dima B."/>
            <person name="Sanchez-Garcia M."/>
            <person name="Sanchez-Ramirez S."/>
            <person name="Szollosi G.J."/>
            <person name="Szarkandi J.G."/>
            <person name="Papp V."/>
            <person name="Albert L."/>
            <person name="Andreopoulos W."/>
            <person name="Angelini C."/>
            <person name="Antonin V."/>
            <person name="Barry K.W."/>
            <person name="Bougher N.L."/>
            <person name="Buchanan P."/>
            <person name="Buyck B."/>
            <person name="Bense V."/>
            <person name="Catcheside P."/>
            <person name="Chovatia M."/>
            <person name="Cooper J."/>
            <person name="Damon W."/>
            <person name="Desjardin D."/>
            <person name="Finy P."/>
            <person name="Geml J."/>
            <person name="Haridas S."/>
            <person name="Hughes K."/>
            <person name="Justo A."/>
            <person name="Karasinski D."/>
            <person name="Kautmanova I."/>
            <person name="Kiss B."/>
            <person name="Kocsube S."/>
            <person name="Kotiranta H."/>
            <person name="LaButti K.M."/>
            <person name="Lechner B.E."/>
            <person name="Liimatainen K."/>
            <person name="Lipzen A."/>
            <person name="Lukacs Z."/>
            <person name="Mihaltcheva S."/>
            <person name="Morgado L.N."/>
            <person name="Niskanen T."/>
            <person name="Noordeloos M.E."/>
            <person name="Ohm R.A."/>
            <person name="Ortiz-Santana B."/>
            <person name="Ovrebo C."/>
            <person name="Racz N."/>
            <person name="Riley R."/>
            <person name="Savchenko A."/>
            <person name="Shiryaev A."/>
            <person name="Soop K."/>
            <person name="Spirin V."/>
            <person name="Szebenyi C."/>
            <person name="Tomsovsky M."/>
            <person name="Tulloss R.E."/>
            <person name="Uehling J."/>
            <person name="Grigoriev I.V."/>
            <person name="Vagvolgyi C."/>
            <person name="Papp T."/>
            <person name="Martin F.M."/>
            <person name="Miettinen O."/>
            <person name="Hibbett D.S."/>
            <person name="Nagy L.G."/>
        </authorList>
    </citation>
    <scope>NUCLEOTIDE SEQUENCE [LARGE SCALE GENOMIC DNA]</scope>
    <source>
        <strain evidence="1 2">OMC1185</strain>
    </source>
</reference>
<dbReference type="OrthoDB" id="4349954at2759"/>
<dbReference type="GO" id="GO:0005730">
    <property type="term" value="C:nucleolus"/>
    <property type="evidence" value="ECO:0007669"/>
    <property type="project" value="TreeGrafter"/>
</dbReference>
<dbReference type="PANTHER" id="PTHR15633:SF2">
    <property type="entry name" value="NUCLEOLAR PROTEIN 11"/>
    <property type="match status" value="1"/>
</dbReference>
<dbReference type="InterPro" id="IPR042859">
    <property type="entry name" value="NOL11"/>
</dbReference>
<dbReference type="EMBL" id="ML213504">
    <property type="protein sequence ID" value="TFK55433.1"/>
    <property type="molecule type" value="Genomic_DNA"/>
</dbReference>